<accession>A0AAD6URJ4</accession>
<dbReference type="Proteomes" id="UP001219525">
    <property type="component" value="Unassembled WGS sequence"/>
</dbReference>
<dbReference type="EMBL" id="JARJCW010000134">
    <property type="protein sequence ID" value="KAJ7191318.1"/>
    <property type="molecule type" value="Genomic_DNA"/>
</dbReference>
<sequence>MSACPLWLPTHSSNLPGCPPATSPACPLRRAECTLTVLPAVPTHHVCPPAHIQVCKPQCSRNSSPRLLACPVACPPCLPIVSARPSTYTYKFASHNAPATQDLACLPALSPALVLRKHSIRSAPTSTRFGMCRAAMRRESLGPFSAFCKPTATPATHQQLRHTKQPQASRQNEVEISSDAAAADTVARRGRGPSGAGVVDGADGIGDM</sequence>
<comment type="caution">
    <text evidence="2">The sequence shown here is derived from an EMBL/GenBank/DDBJ whole genome shotgun (WGS) entry which is preliminary data.</text>
</comment>
<name>A0AAD6URJ4_9AGAR</name>
<feature type="region of interest" description="Disordered" evidence="1">
    <location>
        <begin position="153"/>
        <end position="208"/>
    </location>
</feature>
<evidence type="ECO:0000313" key="2">
    <source>
        <dbReference type="EMBL" id="KAJ7191318.1"/>
    </source>
</evidence>
<dbReference type="AlphaFoldDB" id="A0AAD6URJ4"/>
<evidence type="ECO:0000313" key="3">
    <source>
        <dbReference type="Proteomes" id="UP001219525"/>
    </source>
</evidence>
<reference evidence="2" key="1">
    <citation type="submission" date="2023-03" db="EMBL/GenBank/DDBJ databases">
        <title>Massive genome expansion in bonnet fungi (Mycena s.s.) driven by repeated elements and novel gene families across ecological guilds.</title>
        <authorList>
            <consortium name="Lawrence Berkeley National Laboratory"/>
            <person name="Harder C.B."/>
            <person name="Miyauchi S."/>
            <person name="Viragh M."/>
            <person name="Kuo A."/>
            <person name="Thoen E."/>
            <person name="Andreopoulos B."/>
            <person name="Lu D."/>
            <person name="Skrede I."/>
            <person name="Drula E."/>
            <person name="Henrissat B."/>
            <person name="Morin E."/>
            <person name="Kohler A."/>
            <person name="Barry K."/>
            <person name="LaButti K."/>
            <person name="Morin E."/>
            <person name="Salamov A."/>
            <person name="Lipzen A."/>
            <person name="Mereny Z."/>
            <person name="Hegedus B."/>
            <person name="Baldrian P."/>
            <person name="Stursova M."/>
            <person name="Weitz H."/>
            <person name="Taylor A."/>
            <person name="Grigoriev I.V."/>
            <person name="Nagy L.G."/>
            <person name="Martin F."/>
            <person name="Kauserud H."/>
        </authorList>
    </citation>
    <scope>NUCLEOTIDE SEQUENCE</scope>
    <source>
        <strain evidence="2">9144</strain>
    </source>
</reference>
<organism evidence="2 3">
    <name type="scientific">Mycena pura</name>
    <dbReference type="NCBI Taxonomy" id="153505"/>
    <lineage>
        <taxon>Eukaryota</taxon>
        <taxon>Fungi</taxon>
        <taxon>Dikarya</taxon>
        <taxon>Basidiomycota</taxon>
        <taxon>Agaricomycotina</taxon>
        <taxon>Agaricomycetes</taxon>
        <taxon>Agaricomycetidae</taxon>
        <taxon>Agaricales</taxon>
        <taxon>Marasmiineae</taxon>
        <taxon>Mycenaceae</taxon>
        <taxon>Mycena</taxon>
    </lineage>
</organism>
<feature type="compositionally biased region" description="Polar residues" evidence="1">
    <location>
        <begin position="165"/>
        <end position="175"/>
    </location>
</feature>
<proteinExistence type="predicted"/>
<gene>
    <name evidence="2" type="ORF">GGX14DRAFT_600772</name>
</gene>
<evidence type="ECO:0000256" key="1">
    <source>
        <dbReference type="SAM" id="MobiDB-lite"/>
    </source>
</evidence>
<keyword evidence="3" id="KW-1185">Reference proteome</keyword>
<protein>
    <submittedName>
        <fullName evidence="2">Uncharacterized protein</fullName>
    </submittedName>
</protein>